<gene>
    <name evidence="2" type="ORF">T11_5678</name>
</gene>
<organism evidence="2 3">
    <name type="scientific">Trichinella zimbabwensis</name>
    <dbReference type="NCBI Taxonomy" id="268475"/>
    <lineage>
        <taxon>Eukaryota</taxon>
        <taxon>Metazoa</taxon>
        <taxon>Ecdysozoa</taxon>
        <taxon>Nematoda</taxon>
        <taxon>Enoplea</taxon>
        <taxon>Dorylaimia</taxon>
        <taxon>Trichinellida</taxon>
        <taxon>Trichinellidae</taxon>
        <taxon>Trichinella</taxon>
    </lineage>
</organism>
<keyword evidence="3" id="KW-1185">Reference proteome</keyword>
<comment type="caution">
    <text evidence="2">The sequence shown here is derived from an EMBL/GenBank/DDBJ whole genome shotgun (WGS) entry which is preliminary data.</text>
</comment>
<accession>A0A0V1I2T8</accession>
<dbReference type="EMBL" id="JYDP01000008">
    <property type="protein sequence ID" value="KRZ17094.1"/>
    <property type="molecule type" value="Genomic_DNA"/>
</dbReference>
<reference evidence="2 3" key="1">
    <citation type="submission" date="2015-01" db="EMBL/GenBank/DDBJ databases">
        <title>Evolution of Trichinella species and genotypes.</title>
        <authorList>
            <person name="Korhonen P.K."/>
            <person name="Edoardo P."/>
            <person name="Giuseppe L.R."/>
            <person name="Gasser R.B."/>
        </authorList>
    </citation>
    <scope>NUCLEOTIDE SEQUENCE [LARGE SCALE GENOMIC DNA]</scope>
    <source>
        <strain evidence="2">ISS1029</strain>
    </source>
</reference>
<evidence type="ECO:0000313" key="2">
    <source>
        <dbReference type="EMBL" id="KRZ17094.1"/>
    </source>
</evidence>
<name>A0A0V1I2T8_9BILA</name>
<evidence type="ECO:0000256" key="1">
    <source>
        <dbReference type="SAM" id="SignalP"/>
    </source>
</evidence>
<proteinExistence type="predicted"/>
<sequence>MNQAQAEEKSSVLSVLWLFIIMVEMLALCQCCGDQTRLSIIRSLSVVSIHTLNVWCRISVAGKPLCYLILQRGMHEQETTDENSAELITNNLIRLYPKNKNNKHFEDLTFDLSCTKQKKYYHNKQFVRLLYIKKPMSTTNMTNIIHSHIHFHVHIKI</sequence>
<dbReference type="Proteomes" id="UP000055024">
    <property type="component" value="Unassembled WGS sequence"/>
</dbReference>
<evidence type="ECO:0000313" key="3">
    <source>
        <dbReference type="Proteomes" id="UP000055024"/>
    </source>
</evidence>
<feature type="chain" id="PRO_5006879642" evidence="1">
    <location>
        <begin position="28"/>
        <end position="157"/>
    </location>
</feature>
<keyword evidence="1" id="KW-0732">Signal</keyword>
<feature type="signal peptide" evidence="1">
    <location>
        <begin position="1"/>
        <end position="27"/>
    </location>
</feature>
<dbReference type="AlphaFoldDB" id="A0A0V1I2T8"/>
<protein>
    <submittedName>
        <fullName evidence="2">Uncharacterized protein</fullName>
    </submittedName>
</protein>